<name>A0A9D2JWF8_9BACT</name>
<organism evidence="4 5">
    <name type="scientific">Candidatus Prevotella avicola</name>
    <dbReference type="NCBI Taxonomy" id="2838738"/>
    <lineage>
        <taxon>Bacteria</taxon>
        <taxon>Pseudomonadati</taxon>
        <taxon>Bacteroidota</taxon>
        <taxon>Bacteroidia</taxon>
        <taxon>Bacteroidales</taxon>
        <taxon>Prevotellaceae</taxon>
        <taxon>Prevotella</taxon>
    </lineage>
</organism>
<keyword evidence="1" id="KW-0732">Signal</keyword>
<dbReference type="Gene3D" id="2.120.10.80">
    <property type="entry name" value="Kelch-type beta propeller"/>
    <property type="match status" value="1"/>
</dbReference>
<feature type="chain" id="PRO_5038394946" description="BNR/Asp-box repeat protein" evidence="1">
    <location>
        <begin position="21"/>
        <end position="472"/>
    </location>
</feature>
<gene>
    <name evidence="4" type="ORF">H9966_04775</name>
</gene>
<reference evidence="4" key="2">
    <citation type="submission" date="2021-04" db="EMBL/GenBank/DDBJ databases">
        <authorList>
            <person name="Gilroy R."/>
        </authorList>
    </citation>
    <scope>NUCLEOTIDE SEQUENCE</scope>
    <source>
        <strain evidence="4">ChiHecec3B27-8219</strain>
    </source>
</reference>
<accession>A0A9D2JWF8</accession>
<feature type="signal peptide" evidence="1">
    <location>
        <begin position="1"/>
        <end position="20"/>
    </location>
</feature>
<dbReference type="Proteomes" id="UP000824055">
    <property type="component" value="Unassembled WGS sequence"/>
</dbReference>
<dbReference type="InterPro" id="IPR015915">
    <property type="entry name" value="Kelch-typ_b-propeller"/>
</dbReference>
<dbReference type="InterPro" id="IPR036278">
    <property type="entry name" value="Sialidase_sf"/>
</dbReference>
<dbReference type="SUPFAM" id="SSF50939">
    <property type="entry name" value="Sialidases"/>
    <property type="match status" value="1"/>
</dbReference>
<evidence type="ECO:0000313" key="4">
    <source>
        <dbReference type="EMBL" id="HIZ69188.1"/>
    </source>
</evidence>
<dbReference type="AlphaFoldDB" id="A0A9D2JWF8"/>
<dbReference type="PROSITE" id="PS51257">
    <property type="entry name" value="PROKAR_LIPOPROTEIN"/>
    <property type="match status" value="1"/>
</dbReference>
<evidence type="ECO:0000259" key="3">
    <source>
        <dbReference type="Pfam" id="PF25852"/>
    </source>
</evidence>
<comment type="caution">
    <text evidence="4">The sequence shown here is derived from an EMBL/GenBank/DDBJ whole genome shotgun (WGS) entry which is preliminary data.</text>
</comment>
<sequence length="472" mass="52309">MRNKLQVFILLISMAWIASSCLDDNEYEYEYPNDTAITAFSLGTVDRYVHTLSSKGEDSVYTEDVDGSEYKFYIDQVKKIIYNPDSLPKGCDATRILATISSKNSGVIGIKDTKSDSIAAYSSSDSIDFSVPREIRSYNVTGTAYSAYTVTVNVHKEDPDSFGWHTLAQNNAELAALAQAKAVSVNERIYLFGIDATNNLHIYATNITDGVEWEEVTPYVSLSPNASQNAISFNGYIYTLTNYTLTNGMTGTNLMRSTDAKTWETIKEATELTCLAGASSRYLYALTPTGISVSKDEGFTWEAEPIDTDATFLPSAEISLAYTENLVNEETEHLLLMGRPATSEGQESSTVWTKVQEYAEGSENQPWSYVVYDRGDKFKAPYGRQFLATAYRGGFEALHCDSDSLLVSMDKGVTWRKDSVGLPTGFNGAHNFAFVKDGQNYLWIISVDGVGSVWKGRHNSEGWIKEETAFED</sequence>
<dbReference type="Pfam" id="PF19755">
    <property type="entry name" value="DUF6242"/>
    <property type="match status" value="1"/>
</dbReference>
<evidence type="ECO:0000256" key="1">
    <source>
        <dbReference type="SAM" id="SignalP"/>
    </source>
</evidence>
<protein>
    <recommendedName>
        <fullName evidence="6">BNR/Asp-box repeat protein</fullName>
    </recommendedName>
</protein>
<dbReference type="InterPro" id="IPR058667">
    <property type="entry name" value="DUF6242_C"/>
</dbReference>
<feature type="domain" description="DUF6242" evidence="2">
    <location>
        <begin position="40"/>
        <end position="152"/>
    </location>
</feature>
<proteinExistence type="predicted"/>
<evidence type="ECO:0000313" key="5">
    <source>
        <dbReference type="Proteomes" id="UP000824055"/>
    </source>
</evidence>
<dbReference type="EMBL" id="DXBE01000037">
    <property type="protein sequence ID" value="HIZ69188.1"/>
    <property type="molecule type" value="Genomic_DNA"/>
</dbReference>
<evidence type="ECO:0008006" key="6">
    <source>
        <dbReference type="Google" id="ProtNLM"/>
    </source>
</evidence>
<dbReference type="Pfam" id="PF25852">
    <property type="entry name" value="DUF6242_C"/>
    <property type="match status" value="1"/>
</dbReference>
<reference evidence="4" key="1">
    <citation type="journal article" date="2021" name="PeerJ">
        <title>Extensive microbial diversity within the chicken gut microbiome revealed by metagenomics and culture.</title>
        <authorList>
            <person name="Gilroy R."/>
            <person name="Ravi A."/>
            <person name="Getino M."/>
            <person name="Pursley I."/>
            <person name="Horton D.L."/>
            <person name="Alikhan N.F."/>
            <person name="Baker D."/>
            <person name="Gharbi K."/>
            <person name="Hall N."/>
            <person name="Watson M."/>
            <person name="Adriaenssens E.M."/>
            <person name="Foster-Nyarko E."/>
            <person name="Jarju S."/>
            <person name="Secka A."/>
            <person name="Antonio M."/>
            <person name="Oren A."/>
            <person name="Chaudhuri R.R."/>
            <person name="La Ragione R."/>
            <person name="Hildebrand F."/>
            <person name="Pallen M.J."/>
        </authorList>
    </citation>
    <scope>NUCLEOTIDE SEQUENCE</scope>
    <source>
        <strain evidence="4">ChiHecec3B27-8219</strain>
    </source>
</reference>
<dbReference type="InterPro" id="IPR046209">
    <property type="entry name" value="DUF6242_N"/>
</dbReference>
<feature type="domain" description="DUF6242" evidence="3">
    <location>
        <begin position="158"/>
        <end position="466"/>
    </location>
</feature>
<evidence type="ECO:0000259" key="2">
    <source>
        <dbReference type="Pfam" id="PF19755"/>
    </source>
</evidence>